<dbReference type="AlphaFoldDB" id="A0A922MTW8"/>
<dbReference type="InterPro" id="IPR036273">
    <property type="entry name" value="CRAL/TRIO_N_dom_sf"/>
</dbReference>
<dbReference type="GO" id="GO:0016020">
    <property type="term" value="C:membrane"/>
    <property type="evidence" value="ECO:0007669"/>
    <property type="project" value="TreeGrafter"/>
</dbReference>
<dbReference type="PRINTS" id="PR00180">
    <property type="entry name" value="CRETINALDHBP"/>
</dbReference>
<reference evidence="2" key="1">
    <citation type="journal article" date="2021" name="G3 (Bethesda)">
        <title>Genome and transcriptome analysis of the beet armyworm Spodoptera exigua reveals targets for pest control. .</title>
        <authorList>
            <person name="Simon S."/>
            <person name="Breeschoten T."/>
            <person name="Jansen H.J."/>
            <person name="Dirks R.P."/>
            <person name="Schranz M.E."/>
            <person name="Ros V.I.D."/>
        </authorList>
    </citation>
    <scope>NUCLEOTIDE SEQUENCE</scope>
    <source>
        <strain evidence="2">TB_SE_WUR_2020</strain>
    </source>
</reference>
<evidence type="ECO:0000313" key="3">
    <source>
        <dbReference type="Proteomes" id="UP000814243"/>
    </source>
</evidence>
<proteinExistence type="predicted"/>
<feature type="domain" description="CRAL/TRIO N-terminal" evidence="1">
    <location>
        <begin position="64"/>
        <end position="89"/>
    </location>
</feature>
<evidence type="ECO:0000313" key="2">
    <source>
        <dbReference type="EMBL" id="KAH9642732.1"/>
    </source>
</evidence>
<gene>
    <name evidence="2" type="ORF">HF086_010385</name>
</gene>
<comment type="caution">
    <text evidence="2">The sequence shown here is derived from an EMBL/GenBank/DDBJ whole genome shotgun (WGS) entry which is preliminary data.</text>
</comment>
<dbReference type="PANTHER" id="PTHR10174:SF220">
    <property type="entry name" value="LD41874P"/>
    <property type="match status" value="1"/>
</dbReference>
<dbReference type="Gene3D" id="1.10.8.20">
    <property type="entry name" value="N-terminal domain of phosphatidylinositol transfer protein sec14p"/>
    <property type="match status" value="1"/>
</dbReference>
<sequence>MLTDLDKIPGVQLGDFLLQFELDEPRDSVREIARKELRETPEIVLTFYYYSITEDKDLSVPMDSEAWLVRFLRPCKFYPESAYDLIKRYYGFKLKHSKHYDGLIPSKETNVFIQNVLTVLPTRDQYGRRVLVLELGSEYP</sequence>
<dbReference type="InterPro" id="IPR011074">
    <property type="entry name" value="CRAL/TRIO_N_dom"/>
</dbReference>
<name>A0A922MTW8_SPOEX</name>
<dbReference type="Proteomes" id="UP000814243">
    <property type="component" value="Unassembled WGS sequence"/>
</dbReference>
<accession>A0A922MTW8</accession>
<dbReference type="GO" id="GO:1902936">
    <property type="term" value="F:phosphatidylinositol bisphosphate binding"/>
    <property type="evidence" value="ECO:0007669"/>
    <property type="project" value="TreeGrafter"/>
</dbReference>
<protein>
    <recommendedName>
        <fullName evidence="1">CRAL/TRIO N-terminal domain-containing protein</fullName>
    </recommendedName>
</protein>
<evidence type="ECO:0000259" key="1">
    <source>
        <dbReference type="SMART" id="SM01100"/>
    </source>
</evidence>
<dbReference type="EMBL" id="JACEFF010000177">
    <property type="protein sequence ID" value="KAH9642732.1"/>
    <property type="molecule type" value="Genomic_DNA"/>
</dbReference>
<dbReference type="PANTHER" id="PTHR10174">
    <property type="entry name" value="ALPHA-TOCOPHEROL TRANSFER PROTEIN-RELATED"/>
    <property type="match status" value="1"/>
</dbReference>
<dbReference type="SUPFAM" id="SSF46938">
    <property type="entry name" value="CRAL/TRIO N-terminal domain"/>
    <property type="match status" value="1"/>
</dbReference>
<dbReference type="SMART" id="SM01100">
    <property type="entry name" value="CRAL_TRIO_N"/>
    <property type="match status" value="1"/>
</dbReference>
<organism evidence="2 3">
    <name type="scientific">Spodoptera exigua</name>
    <name type="common">Beet armyworm</name>
    <name type="synonym">Noctua fulgens</name>
    <dbReference type="NCBI Taxonomy" id="7107"/>
    <lineage>
        <taxon>Eukaryota</taxon>
        <taxon>Metazoa</taxon>
        <taxon>Ecdysozoa</taxon>
        <taxon>Arthropoda</taxon>
        <taxon>Hexapoda</taxon>
        <taxon>Insecta</taxon>
        <taxon>Pterygota</taxon>
        <taxon>Neoptera</taxon>
        <taxon>Endopterygota</taxon>
        <taxon>Lepidoptera</taxon>
        <taxon>Glossata</taxon>
        <taxon>Ditrysia</taxon>
        <taxon>Noctuoidea</taxon>
        <taxon>Noctuidae</taxon>
        <taxon>Amphipyrinae</taxon>
        <taxon>Spodoptera</taxon>
    </lineage>
</organism>